<evidence type="ECO:0000313" key="3">
    <source>
        <dbReference type="Proteomes" id="UP000242329"/>
    </source>
</evidence>
<gene>
    <name evidence="2" type="ORF">SAMN02745221_01533</name>
</gene>
<dbReference type="SUPFAM" id="SSF82784">
    <property type="entry name" value="OsmC-like"/>
    <property type="match status" value="1"/>
</dbReference>
<feature type="transmembrane region" description="Helical" evidence="1">
    <location>
        <begin position="47"/>
        <end position="66"/>
    </location>
</feature>
<keyword evidence="1" id="KW-0472">Membrane</keyword>
<dbReference type="RefSeq" id="WP_073092371.1">
    <property type="nucleotide sequence ID" value="NZ_FQWY01000025.1"/>
</dbReference>
<organism evidence="2 3">
    <name type="scientific">Thermosyntropha lipolytica DSM 11003</name>
    <dbReference type="NCBI Taxonomy" id="1123382"/>
    <lineage>
        <taxon>Bacteria</taxon>
        <taxon>Bacillati</taxon>
        <taxon>Bacillota</taxon>
        <taxon>Clostridia</taxon>
        <taxon>Eubacteriales</taxon>
        <taxon>Syntrophomonadaceae</taxon>
        <taxon>Thermosyntropha</taxon>
    </lineage>
</organism>
<keyword evidence="3" id="KW-1185">Reference proteome</keyword>
<dbReference type="InterPro" id="IPR036102">
    <property type="entry name" value="OsmC/Ohrsf"/>
</dbReference>
<sequence>MAGDNIITTEVNWQHVGIKSIAQVEDYKVVMDWPVASGGTGEGPTPLQMLPVSLGGCIIAMIAIVARKKRMEIKDIKVKVEAVIEGGNVKEINYQVKVDAPYTPEEIEKLIEQGVKICPVKNALGVPVNRIA</sequence>
<dbReference type="PANTHER" id="PTHR35368">
    <property type="entry name" value="HYDROPEROXIDE REDUCTASE"/>
    <property type="match status" value="1"/>
</dbReference>
<protein>
    <submittedName>
        <fullName evidence="2">Uncharacterized OsmC-related protein</fullName>
    </submittedName>
</protein>
<evidence type="ECO:0000313" key="2">
    <source>
        <dbReference type="EMBL" id="SHH03839.1"/>
    </source>
</evidence>
<dbReference type="EMBL" id="FQWY01000025">
    <property type="protein sequence ID" value="SHH03839.1"/>
    <property type="molecule type" value="Genomic_DNA"/>
</dbReference>
<dbReference type="OrthoDB" id="9804010at2"/>
<dbReference type="PANTHER" id="PTHR35368:SF1">
    <property type="entry name" value="HYDROPEROXIDE REDUCTASE"/>
    <property type="match status" value="1"/>
</dbReference>
<dbReference type="InterPro" id="IPR015946">
    <property type="entry name" value="KH_dom-like_a/b"/>
</dbReference>
<dbReference type="STRING" id="1123382.SAMN02745221_01533"/>
<evidence type="ECO:0000256" key="1">
    <source>
        <dbReference type="SAM" id="Phobius"/>
    </source>
</evidence>
<dbReference type="AlphaFoldDB" id="A0A1M5PQJ2"/>
<dbReference type="InterPro" id="IPR003718">
    <property type="entry name" value="OsmC/Ohr_fam"/>
</dbReference>
<dbReference type="Gene3D" id="3.30.300.20">
    <property type="match status" value="1"/>
</dbReference>
<dbReference type="Pfam" id="PF02566">
    <property type="entry name" value="OsmC"/>
    <property type="match status" value="1"/>
</dbReference>
<proteinExistence type="predicted"/>
<dbReference type="Proteomes" id="UP000242329">
    <property type="component" value="Unassembled WGS sequence"/>
</dbReference>
<accession>A0A1M5PQJ2</accession>
<keyword evidence="1" id="KW-1133">Transmembrane helix</keyword>
<dbReference type="InterPro" id="IPR052924">
    <property type="entry name" value="OsmC/Ohr_hydroprdx_reductase"/>
</dbReference>
<name>A0A1M5PQJ2_9FIRM</name>
<reference evidence="3" key="1">
    <citation type="submission" date="2016-11" db="EMBL/GenBank/DDBJ databases">
        <authorList>
            <person name="Varghese N."/>
            <person name="Submissions S."/>
        </authorList>
    </citation>
    <scope>NUCLEOTIDE SEQUENCE [LARGE SCALE GENOMIC DNA]</scope>
    <source>
        <strain evidence="3">DSM 11003</strain>
    </source>
</reference>
<keyword evidence="1" id="KW-0812">Transmembrane</keyword>